<dbReference type="Pfam" id="PF00583">
    <property type="entry name" value="Acetyltransf_1"/>
    <property type="match status" value="1"/>
</dbReference>
<gene>
    <name evidence="3" type="ORF">AWC04_06175</name>
</gene>
<dbReference type="RefSeq" id="WP_085094209.1">
    <property type="nucleotide sequence ID" value="NZ_AP022603.1"/>
</dbReference>
<dbReference type="InterPro" id="IPR000182">
    <property type="entry name" value="GNAT_dom"/>
</dbReference>
<keyword evidence="2" id="KW-0012">Acyltransferase</keyword>
<evidence type="ECO:0000256" key="1">
    <source>
        <dbReference type="ARBA" id="ARBA00022679"/>
    </source>
</evidence>
<dbReference type="OrthoDB" id="143110at2"/>
<protein>
    <submittedName>
        <fullName evidence="3">Acetyltransferase</fullName>
    </submittedName>
</protein>
<reference evidence="3 4" key="1">
    <citation type="submission" date="2016-01" db="EMBL/GenBank/DDBJ databases">
        <title>The new phylogeny of the genus Mycobacterium.</title>
        <authorList>
            <person name="Tarcisio F."/>
            <person name="Conor M."/>
            <person name="Antonella G."/>
            <person name="Elisabetta G."/>
            <person name="Giulia F.S."/>
            <person name="Sara T."/>
            <person name="Anna F."/>
            <person name="Clotilde B."/>
            <person name="Roberto B."/>
            <person name="Veronica D.S."/>
            <person name="Fabio R."/>
            <person name="Monica P."/>
            <person name="Olivier J."/>
            <person name="Enrico T."/>
            <person name="Nicola S."/>
        </authorList>
    </citation>
    <scope>NUCLEOTIDE SEQUENCE [LARGE SCALE GENOMIC DNA]</scope>
    <source>
        <strain evidence="3 4">DSM 44179</strain>
    </source>
</reference>
<sequence>MEPVAQAGPADAEALAALAAETFPLACPPGIPPAAIAAFVAEHLSAQRFAGYLDSADHTVLLARDDGAVIGYSLLIRGEPADPAVARAVSGRPAMELSKMYVRPDAHGSGVAAALMAAALDRARADQIATVWLGVNQRNTRAQAFYRKSGFTACGERTFTLADHVVEHDYVMARPA</sequence>
<dbReference type="PROSITE" id="PS51186">
    <property type="entry name" value="GNAT"/>
    <property type="match status" value="1"/>
</dbReference>
<keyword evidence="4" id="KW-1185">Reference proteome</keyword>
<dbReference type="Gene3D" id="3.40.630.30">
    <property type="match status" value="1"/>
</dbReference>
<accession>A0A1X1RGH6</accession>
<dbReference type="AlphaFoldDB" id="A0A1X1RGH6"/>
<name>A0A1X1RGH6_MYCFA</name>
<comment type="caution">
    <text evidence="3">The sequence shown here is derived from an EMBL/GenBank/DDBJ whole genome shotgun (WGS) entry which is preliminary data.</text>
</comment>
<dbReference type="InterPro" id="IPR050832">
    <property type="entry name" value="Bact_Acetyltransf"/>
</dbReference>
<evidence type="ECO:0000313" key="3">
    <source>
        <dbReference type="EMBL" id="ORV05452.1"/>
    </source>
</evidence>
<proteinExistence type="predicted"/>
<dbReference type="EMBL" id="LQOJ01000024">
    <property type="protein sequence ID" value="ORV05452.1"/>
    <property type="molecule type" value="Genomic_DNA"/>
</dbReference>
<dbReference type="STRING" id="1793.AWC04_06175"/>
<dbReference type="SUPFAM" id="SSF55729">
    <property type="entry name" value="Acyl-CoA N-acyltransferases (Nat)"/>
    <property type="match status" value="1"/>
</dbReference>
<evidence type="ECO:0000256" key="2">
    <source>
        <dbReference type="ARBA" id="ARBA00023315"/>
    </source>
</evidence>
<dbReference type="PANTHER" id="PTHR43877">
    <property type="entry name" value="AMINOALKYLPHOSPHONATE N-ACETYLTRANSFERASE-RELATED-RELATED"/>
    <property type="match status" value="1"/>
</dbReference>
<organism evidence="3 4">
    <name type="scientific">Mycolicibacterium fallax</name>
    <name type="common">Mycobacterium fallax</name>
    <dbReference type="NCBI Taxonomy" id="1793"/>
    <lineage>
        <taxon>Bacteria</taxon>
        <taxon>Bacillati</taxon>
        <taxon>Actinomycetota</taxon>
        <taxon>Actinomycetes</taxon>
        <taxon>Mycobacteriales</taxon>
        <taxon>Mycobacteriaceae</taxon>
        <taxon>Mycolicibacterium</taxon>
    </lineage>
</organism>
<dbReference type="PANTHER" id="PTHR43877:SF2">
    <property type="entry name" value="AMINOALKYLPHOSPHONATE N-ACETYLTRANSFERASE-RELATED"/>
    <property type="match status" value="1"/>
</dbReference>
<keyword evidence="1 3" id="KW-0808">Transferase</keyword>
<evidence type="ECO:0000313" key="4">
    <source>
        <dbReference type="Proteomes" id="UP000193484"/>
    </source>
</evidence>
<dbReference type="InterPro" id="IPR016181">
    <property type="entry name" value="Acyl_CoA_acyltransferase"/>
</dbReference>
<dbReference type="Proteomes" id="UP000193484">
    <property type="component" value="Unassembled WGS sequence"/>
</dbReference>
<dbReference type="GO" id="GO:0016747">
    <property type="term" value="F:acyltransferase activity, transferring groups other than amino-acyl groups"/>
    <property type="evidence" value="ECO:0007669"/>
    <property type="project" value="InterPro"/>
</dbReference>